<evidence type="ECO:0000256" key="6">
    <source>
        <dbReference type="PROSITE-ProRule" id="PRU00284"/>
    </source>
</evidence>
<comment type="caution">
    <text evidence="10">The sequence shown here is derived from an EMBL/GenBank/DDBJ whole genome shotgun (WGS) entry which is preliminary data.</text>
</comment>
<dbReference type="EMBL" id="RCVZ01000017">
    <property type="protein sequence ID" value="RLQ93121.1"/>
    <property type="molecule type" value="Genomic_DNA"/>
</dbReference>
<dbReference type="OrthoDB" id="2450685at2"/>
<dbReference type="Gene3D" id="6.10.340.10">
    <property type="match status" value="1"/>
</dbReference>
<dbReference type="SUPFAM" id="SSF58104">
    <property type="entry name" value="Methyl-accepting chemotaxis protein (MCP) signaling domain"/>
    <property type="match status" value="1"/>
</dbReference>
<dbReference type="AlphaFoldDB" id="A0A3L7JU19"/>
<dbReference type="RefSeq" id="WP_121682228.1">
    <property type="nucleotide sequence ID" value="NZ_RCVZ01000017.1"/>
</dbReference>
<dbReference type="Pfam" id="PF00672">
    <property type="entry name" value="HAMP"/>
    <property type="match status" value="1"/>
</dbReference>
<evidence type="ECO:0000256" key="4">
    <source>
        <dbReference type="ARBA" id="ARBA00023224"/>
    </source>
</evidence>
<keyword evidence="11" id="KW-1185">Reference proteome</keyword>
<sequence>MSLRIRLNLLGLIPLVLAIIMVFFITSQVMLIQSSSKDDVAILLNVEKFRGDLTNTKQALSNYAFNPSDANMTEAKASLTSVGKQLDGLGKQLTVANQKELYKKISEKFNTLNTDASQALEAQNKPAVNRQAMRVSGILNDVFLLNKETTSWYNQNQENTRNKIQFIVLCSIIGSILLVVLSLVLSFILSNRIVKPINRMVRNAEHVADGDLTVEIADLKPQSKYEIDKLANAFSIMLQNLKSTVQSVEKVGEDVNEFSINLTKQMLNLTESSNQVAASTEELAKGSQSISNDIQSAASSMANMKDDFEKNVNDSKQSLEYSDEALHSVENGKQSLNNQQHLTEQMANSTSKISEAVKDFNQYTGQIESAALSVHQIAEQTNLLALNAAIEAARAGEAGKGFAVVAEEVRKLAEDSSRATQQITEMVKNIKNGILSVAEATNEGLGISNQQVDSMKVTEQSFQTISSAVSSIFSQLNGLVAQLEHSNVKSNEILSVVENISAVTEETAAGTEEISASTEEQMRSFAHLNDMVETLQKMTKTMKQELDRFSL</sequence>
<protein>
    <submittedName>
        <fullName evidence="10">Methyl-accepting chemotaxis protein</fullName>
    </submittedName>
</protein>
<evidence type="ECO:0000259" key="8">
    <source>
        <dbReference type="PROSITE" id="PS50111"/>
    </source>
</evidence>
<comment type="subcellular location">
    <subcellularLocation>
        <location evidence="1">Cell membrane</location>
    </subcellularLocation>
</comment>
<dbReference type="PRINTS" id="PR00260">
    <property type="entry name" value="CHEMTRNSDUCR"/>
</dbReference>
<evidence type="ECO:0000313" key="11">
    <source>
        <dbReference type="Proteomes" id="UP000276770"/>
    </source>
</evidence>
<feature type="domain" description="HAMP" evidence="9">
    <location>
        <begin position="191"/>
        <end position="246"/>
    </location>
</feature>
<dbReference type="CDD" id="cd06225">
    <property type="entry name" value="HAMP"/>
    <property type="match status" value="1"/>
</dbReference>
<comment type="similarity">
    <text evidence="5">Belongs to the methyl-accepting chemotaxis (MCP) protein family.</text>
</comment>
<dbReference type="GO" id="GO:0006935">
    <property type="term" value="P:chemotaxis"/>
    <property type="evidence" value="ECO:0007669"/>
    <property type="project" value="InterPro"/>
</dbReference>
<evidence type="ECO:0000256" key="7">
    <source>
        <dbReference type="SAM" id="Phobius"/>
    </source>
</evidence>
<dbReference type="PANTHER" id="PTHR32089">
    <property type="entry name" value="METHYL-ACCEPTING CHEMOTAXIS PROTEIN MCPB"/>
    <property type="match status" value="1"/>
</dbReference>
<proteinExistence type="inferred from homology"/>
<dbReference type="Pfam" id="PF00015">
    <property type="entry name" value="MCPsignal"/>
    <property type="match status" value="1"/>
</dbReference>
<evidence type="ECO:0000313" key="10">
    <source>
        <dbReference type="EMBL" id="RLQ93121.1"/>
    </source>
</evidence>
<dbReference type="InterPro" id="IPR004090">
    <property type="entry name" value="Chemotax_Me-accpt_rcpt"/>
</dbReference>
<dbReference type="PROSITE" id="PS50885">
    <property type="entry name" value="HAMP"/>
    <property type="match status" value="1"/>
</dbReference>
<dbReference type="SMART" id="SM00283">
    <property type="entry name" value="MA"/>
    <property type="match status" value="1"/>
</dbReference>
<dbReference type="InterPro" id="IPR003660">
    <property type="entry name" value="HAMP_dom"/>
</dbReference>
<keyword evidence="7" id="KW-0812">Transmembrane</keyword>
<name>A0A3L7JU19_9BACI</name>
<accession>A0A3L7JU19</accession>
<organism evidence="10 11">
    <name type="scientific">Falsibacillus albus</name>
    <dbReference type="NCBI Taxonomy" id="2478915"/>
    <lineage>
        <taxon>Bacteria</taxon>
        <taxon>Bacillati</taxon>
        <taxon>Bacillota</taxon>
        <taxon>Bacilli</taxon>
        <taxon>Bacillales</taxon>
        <taxon>Bacillaceae</taxon>
        <taxon>Falsibacillus</taxon>
    </lineage>
</organism>
<dbReference type="PROSITE" id="PS50111">
    <property type="entry name" value="CHEMOTAXIS_TRANSDUC_2"/>
    <property type="match status" value="1"/>
</dbReference>
<dbReference type="GO" id="GO:0005886">
    <property type="term" value="C:plasma membrane"/>
    <property type="evidence" value="ECO:0007669"/>
    <property type="project" value="UniProtKB-SubCell"/>
</dbReference>
<reference evidence="10 11" key="1">
    <citation type="submission" date="2018-10" db="EMBL/GenBank/DDBJ databases">
        <title>Falsibacillus sp. genome draft.</title>
        <authorList>
            <person name="Shi S."/>
        </authorList>
    </citation>
    <scope>NUCLEOTIDE SEQUENCE [LARGE SCALE GENOMIC DNA]</scope>
    <source>
        <strain evidence="10 11">GY 10110</strain>
    </source>
</reference>
<keyword evidence="4 6" id="KW-0807">Transducer</keyword>
<keyword evidence="3 7" id="KW-0472">Membrane</keyword>
<dbReference type="InterPro" id="IPR004089">
    <property type="entry name" value="MCPsignal_dom"/>
</dbReference>
<dbReference type="PANTHER" id="PTHR32089:SF112">
    <property type="entry name" value="LYSOZYME-LIKE PROTEIN-RELATED"/>
    <property type="match status" value="1"/>
</dbReference>
<evidence type="ECO:0000256" key="3">
    <source>
        <dbReference type="ARBA" id="ARBA00023136"/>
    </source>
</evidence>
<dbReference type="Proteomes" id="UP000276770">
    <property type="component" value="Unassembled WGS sequence"/>
</dbReference>
<dbReference type="GO" id="GO:0004888">
    <property type="term" value="F:transmembrane signaling receptor activity"/>
    <property type="evidence" value="ECO:0007669"/>
    <property type="project" value="InterPro"/>
</dbReference>
<feature type="domain" description="Methyl-accepting transducer" evidence="8">
    <location>
        <begin position="265"/>
        <end position="515"/>
    </location>
</feature>
<feature type="transmembrane region" description="Helical" evidence="7">
    <location>
        <begin position="12"/>
        <end position="32"/>
    </location>
</feature>
<feature type="transmembrane region" description="Helical" evidence="7">
    <location>
        <begin position="166"/>
        <end position="189"/>
    </location>
</feature>
<dbReference type="SMART" id="SM00304">
    <property type="entry name" value="HAMP"/>
    <property type="match status" value="1"/>
</dbReference>
<evidence type="ECO:0000256" key="5">
    <source>
        <dbReference type="ARBA" id="ARBA00029447"/>
    </source>
</evidence>
<evidence type="ECO:0000259" key="9">
    <source>
        <dbReference type="PROSITE" id="PS50885"/>
    </source>
</evidence>
<gene>
    <name evidence="10" type="ORF">D9X91_19010</name>
</gene>
<dbReference type="GO" id="GO:0007165">
    <property type="term" value="P:signal transduction"/>
    <property type="evidence" value="ECO:0007669"/>
    <property type="project" value="UniProtKB-KW"/>
</dbReference>
<keyword evidence="7" id="KW-1133">Transmembrane helix</keyword>
<evidence type="ECO:0000256" key="1">
    <source>
        <dbReference type="ARBA" id="ARBA00004236"/>
    </source>
</evidence>
<dbReference type="Gene3D" id="1.10.287.950">
    <property type="entry name" value="Methyl-accepting chemotaxis protein"/>
    <property type="match status" value="1"/>
</dbReference>
<evidence type="ECO:0000256" key="2">
    <source>
        <dbReference type="ARBA" id="ARBA00022475"/>
    </source>
</evidence>
<keyword evidence="2" id="KW-1003">Cell membrane</keyword>